<proteinExistence type="predicted"/>
<name>A0A3D2X2F1_9FIRM</name>
<evidence type="ECO:0000313" key="1">
    <source>
        <dbReference type="EMBL" id="HCL01310.1"/>
    </source>
</evidence>
<organism evidence="1 2">
    <name type="scientific">Lachnoclostridium phytofermentans</name>
    <dbReference type="NCBI Taxonomy" id="66219"/>
    <lineage>
        <taxon>Bacteria</taxon>
        <taxon>Bacillati</taxon>
        <taxon>Bacillota</taxon>
        <taxon>Clostridia</taxon>
        <taxon>Lachnospirales</taxon>
        <taxon>Lachnospiraceae</taxon>
    </lineage>
</organism>
<gene>
    <name evidence="1" type="ORF">DHW61_02670</name>
</gene>
<dbReference type="Proteomes" id="UP000262969">
    <property type="component" value="Unassembled WGS sequence"/>
</dbReference>
<protein>
    <submittedName>
        <fullName evidence="1">Uncharacterized protein</fullName>
    </submittedName>
</protein>
<accession>A0A3D2X2F1</accession>
<comment type="caution">
    <text evidence="1">The sequence shown here is derived from an EMBL/GenBank/DDBJ whole genome shotgun (WGS) entry which is preliminary data.</text>
</comment>
<reference evidence="1 2" key="1">
    <citation type="journal article" date="2018" name="Nat. Biotechnol.">
        <title>A standardized bacterial taxonomy based on genome phylogeny substantially revises the tree of life.</title>
        <authorList>
            <person name="Parks D.H."/>
            <person name="Chuvochina M."/>
            <person name="Waite D.W."/>
            <person name="Rinke C."/>
            <person name="Skarshewski A."/>
            <person name="Chaumeil P.A."/>
            <person name="Hugenholtz P."/>
        </authorList>
    </citation>
    <scope>NUCLEOTIDE SEQUENCE [LARGE SCALE GENOMIC DNA]</scope>
    <source>
        <strain evidence="1">UBA11728</strain>
    </source>
</reference>
<dbReference type="AlphaFoldDB" id="A0A3D2X2F1"/>
<evidence type="ECO:0000313" key="2">
    <source>
        <dbReference type="Proteomes" id="UP000262969"/>
    </source>
</evidence>
<sequence length="71" mass="8609">MIYSSKFSVKSPVIGYDDNYFYIAESLEYLANSMEEPECYNRKVSIDDFKKLWDIKEWYMPFYSNTYITVK</sequence>
<dbReference type="EMBL" id="DPVV01000096">
    <property type="protein sequence ID" value="HCL01310.1"/>
    <property type="molecule type" value="Genomic_DNA"/>
</dbReference>